<keyword evidence="2" id="KW-0449">Lipoprotein</keyword>
<dbReference type="PANTHER" id="PTHR34801:SF6">
    <property type="entry name" value="SLL1620 PROTEIN"/>
    <property type="match status" value="1"/>
</dbReference>
<dbReference type="PATRIC" id="fig|80852.17.peg.2285"/>
<reference evidence="3" key="1">
    <citation type="submission" date="2014-09" db="EMBL/GenBank/DDBJ databases">
        <authorList>
            <person name="Hjerde E."/>
        </authorList>
    </citation>
    <scope>NUCLEOTIDE SEQUENCE [LARGE SCALE GENOMIC DNA]</scope>
    <source>
        <strain evidence="3">06/09/139</strain>
    </source>
</reference>
<dbReference type="KEGG" id="awd:AWOD_I_2206"/>
<dbReference type="AlphaFoldDB" id="A0A090ISK5"/>
<gene>
    <name evidence="2" type="ORF">AWOD_I_2206</name>
</gene>
<dbReference type="Pfam" id="PF07386">
    <property type="entry name" value="DUF1499"/>
    <property type="match status" value="1"/>
</dbReference>
<evidence type="ECO:0000313" key="2">
    <source>
        <dbReference type="EMBL" id="CED72268.1"/>
    </source>
</evidence>
<dbReference type="PIRSF" id="PIRSF026426">
    <property type="entry name" value="DUF1499"/>
    <property type="match status" value="1"/>
</dbReference>
<sequence length="143" mass="15882">MIKIISIFSILLTLTACSKGIDNMPDKSKMMCADKPNCISTLETRADFSAAPFTLNNSDTKIESIAQIAEQLKGAKIAVISENYARIESTSTVFRFVDDLELRIEGSNLIVRSESRTGHSDFGVNKKRVEQLRELLLGKEIIL</sequence>
<name>A0A090ISK5_9GAMM</name>
<protein>
    <submittedName>
        <fullName evidence="2">Putative lipoprotein</fullName>
    </submittedName>
</protein>
<feature type="chain" id="PRO_5001857937" evidence="1">
    <location>
        <begin position="19"/>
        <end position="143"/>
    </location>
</feature>
<dbReference type="HOGENOM" id="CLU_105603_3_0_6"/>
<dbReference type="STRING" id="80852.AWOD_I_2206"/>
<dbReference type="PANTHER" id="PTHR34801">
    <property type="entry name" value="EXPRESSED PROTEIN"/>
    <property type="match status" value="1"/>
</dbReference>
<organism evidence="2 3">
    <name type="scientific">Aliivibrio wodanis</name>
    <dbReference type="NCBI Taxonomy" id="80852"/>
    <lineage>
        <taxon>Bacteria</taxon>
        <taxon>Pseudomonadati</taxon>
        <taxon>Pseudomonadota</taxon>
        <taxon>Gammaproteobacteria</taxon>
        <taxon>Vibrionales</taxon>
        <taxon>Vibrionaceae</taxon>
        <taxon>Aliivibrio</taxon>
    </lineage>
</organism>
<dbReference type="EMBL" id="LN554846">
    <property type="protein sequence ID" value="CED72268.1"/>
    <property type="molecule type" value="Genomic_DNA"/>
</dbReference>
<proteinExistence type="predicted"/>
<dbReference type="Proteomes" id="UP000032427">
    <property type="component" value="Chromosome 1"/>
</dbReference>
<evidence type="ECO:0000313" key="3">
    <source>
        <dbReference type="Proteomes" id="UP000032427"/>
    </source>
</evidence>
<dbReference type="PROSITE" id="PS51257">
    <property type="entry name" value="PROKAR_LIPOPROTEIN"/>
    <property type="match status" value="1"/>
</dbReference>
<accession>A0A090ISK5</accession>
<dbReference type="InterPro" id="IPR010865">
    <property type="entry name" value="DUF1499"/>
</dbReference>
<keyword evidence="3" id="KW-1185">Reference proteome</keyword>
<keyword evidence="1" id="KW-0732">Signal</keyword>
<evidence type="ECO:0000256" key="1">
    <source>
        <dbReference type="SAM" id="SignalP"/>
    </source>
</evidence>
<feature type="signal peptide" evidence="1">
    <location>
        <begin position="1"/>
        <end position="18"/>
    </location>
</feature>